<evidence type="ECO:0000256" key="5">
    <source>
        <dbReference type="ARBA" id="ARBA00023136"/>
    </source>
</evidence>
<comment type="subcellular location">
    <subcellularLocation>
        <location evidence="1">Cell membrane</location>
        <topology evidence="1">Multi-pass membrane protein</topology>
    </subcellularLocation>
</comment>
<evidence type="ECO:0000256" key="1">
    <source>
        <dbReference type="ARBA" id="ARBA00004651"/>
    </source>
</evidence>
<evidence type="ECO:0000256" key="3">
    <source>
        <dbReference type="ARBA" id="ARBA00022692"/>
    </source>
</evidence>
<dbReference type="Pfam" id="PF04039">
    <property type="entry name" value="MnhB"/>
    <property type="match status" value="1"/>
</dbReference>
<evidence type="ECO:0000256" key="2">
    <source>
        <dbReference type="ARBA" id="ARBA00022475"/>
    </source>
</evidence>
<keyword evidence="5 6" id="KW-0472">Membrane</keyword>
<organism evidence="8">
    <name type="scientific">bioreactor metagenome</name>
    <dbReference type="NCBI Taxonomy" id="1076179"/>
    <lineage>
        <taxon>unclassified sequences</taxon>
        <taxon>metagenomes</taxon>
        <taxon>ecological metagenomes</taxon>
    </lineage>
</organism>
<comment type="caution">
    <text evidence="8">The sequence shown here is derived from an EMBL/GenBank/DDBJ whole genome shotgun (WGS) entry which is preliminary data.</text>
</comment>
<evidence type="ECO:0000256" key="4">
    <source>
        <dbReference type="ARBA" id="ARBA00022989"/>
    </source>
</evidence>
<evidence type="ECO:0000256" key="6">
    <source>
        <dbReference type="SAM" id="Phobius"/>
    </source>
</evidence>
<protein>
    <recommendedName>
        <fullName evidence="7">Na+/H+ antiporter MnhB subunit-related protein domain-containing protein</fullName>
    </recommendedName>
</protein>
<keyword evidence="4 6" id="KW-1133">Transmembrane helix</keyword>
<dbReference type="GO" id="GO:0005886">
    <property type="term" value="C:plasma membrane"/>
    <property type="evidence" value="ECO:0007669"/>
    <property type="project" value="UniProtKB-SubCell"/>
</dbReference>
<keyword evidence="3 6" id="KW-0812">Transmembrane</keyword>
<evidence type="ECO:0000313" key="8">
    <source>
        <dbReference type="EMBL" id="MPN55752.1"/>
    </source>
</evidence>
<gene>
    <name evidence="8" type="ORF">SDC9_203436</name>
</gene>
<feature type="transmembrane region" description="Helical" evidence="6">
    <location>
        <begin position="46"/>
        <end position="70"/>
    </location>
</feature>
<sequence length="89" mass="9553">MLIFGLLCFIILGFMGMPTSFFYNFVAIPAAEVAKTGHGIIPPSGTIALMDIAVGIEVTGGLSLLLIYMFKGIHLFDNYEIGGESGHDR</sequence>
<dbReference type="AlphaFoldDB" id="A0A645IY29"/>
<feature type="domain" description="Na+/H+ antiporter MnhB subunit-related protein" evidence="7">
    <location>
        <begin position="3"/>
        <end position="63"/>
    </location>
</feature>
<name>A0A645IY29_9ZZZZ</name>
<reference evidence="8" key="1">
    <citation type="submission" date="2019-08" db="EMBL/GenBank/DDBJ databases">
        <authorList>
            <person name="Kucharzyk K."/>
            <person name="Murdoch R.W."/>
            <person name="Higgins S."/>
            <person name="Loffler F."/>
        </authorList>
    </citation>
    <scope>NUCLEOTIDE SEQUENCE</scope>
</reference>
<proteinExistence type="predicted"/>
<dbReference type="InterPro" id="IPR007182">
    <property type="entry name" value="MnhB"/>
</dbReference>
<keyword evidence="2" id="KW-1003">Cell membrane</keyword>
<accession>A0A645IY29</accession>
<dbReference type="EMBL" id="VSSQ01125329">
    <property type="protein sequence ID" value="MPN55752.1"/>
    <property type="molecule type" value="Genomic_DNA"/>
</dbReference>
<evidence type="ECO:0000259" key="7">
    <source>
        <dbReference type="Pfam" id="PF04039"/>
    </source>
</evidence>